<dbReference type="InterPro" id="IPR036388">
    <property type="entry name" value="WH-like_DNA-bd_sf"/>
</dbReference>
<dbReference type="PROSITE" id="PS50995">
    <property type="entry name" value="HTH_MARR_2"/>
    <property type="match status" value="1"/>
</dbReference>
<dbReference type="PANTHER" id="PTHR42756:SF1">
    <property type="entry name" value="TRANSCRIPTIONAL REPRESSOR OF EMRAB OPERON"/>
    <property type="match status" value="1"/>
</dbReference>
<dbReference type="PANTHER" id="PTHR42756">
    <property type="entry name" value="TRANSCRIPTIONAL REGULATOR, MARR"/>
    <property type="match status" value="1"/>
</dbReference>
<dbReference type="Pfam" id="PF01047">
    <property type="entry name" value="MarR"/>
    <property type="match status" value="1"/>
</dbReference>
<evidence type="ECO:0000313" key="5">
    <source>
        <dbReference type="EMBL" id="MDD0816789.1"/>
    </source>
</evidence>
<proteinExistence type="predicted"/>
<evidence type="ECO:0000256" key="2">
    <source>
        <dbReference type="ARBA" id="ARBA00023125"/>
    </source>
</evidence>
<evidence type="ECO:0000313" key="6">
    <source>
        <dbReference type="Proteomes" id="UP001528672"/>
    </source>
</evidence>
<keyword evidence="2" id="KW-0238">DNA-binding</keyword>
<evidence type="ECO:0000259" key="4">
    <source>
        <dbReference type="PROSITE" id="PS50995"/>
    </source>
</evidence>
<dbReference type="Gene3D" id="1.10.10.10">
    <property type="entry name" value="Winged helix-like DNA-binding domain superfamily/Winged helix DNA-binding domain"/>
    <property type="match status" value="1"/>
</dbReference>
<gene>
    <name evidence="5" type="ORF">PSQ39_19300</name>
</gene>
<comment type="caution">
    <text evidence="5">The sequence shown here is derived from an EMBL/GenBank/DDBJ whole genome shotgun (WGS) entry which is preliminary data.</text>
</comment>
<keyword evidence="6" id="KW-1185">Reference proteome</keyword>
<dbReference type="Proteomes" id="UP001528672">
    <property type="component" value="Unassembled WGS sequence"/>
</dbReference>
<dbReference type="RefSeq" id="WP_273928876.1">
    <property type="nucleotide sequence ID" value="NZ_JAQSIO010000010.1"/>
</dbReference>
<dbReference type="InterPro" id="IPR036390">
    <property type="entry name" value="WH_DNA-bd_sf"/>
</dbReference>
<accession>A0ABT5MJP7</accession>
<dbReference type="SUPFAM" id="SSF46785">
    <property type="entry name" value="Winged helix' DNA-binding domain"/>
    <property type="match status" value="1"/>
</dbReference>
<evidence type="ECO:0000256" key="1">
    <source>
        <dbReference type="ARBA" id="ARBA00023015"/>
    </source>
</evidence>
<sequence length="176" mass="19369">MSSETPDADPPQISAFYRAEDYGTQMSVGYTMRHIVRLMGQEIDRKMEPHGLTNAQWLPLIKLQGGKGSCGVAELARACQLDTGAMTRLLDRVENKGLCRRERSVSDRRVVNLTLTPEGQQAAAVIPQVLSEMQNAVLAGFSEAEWQQLCHFLDRILQNAEGLQAQAEASTAKGKP</sequence>
<protein>
    <submittedName>
        <fullName evidence="5">MarR family transcriptional regulator</fullName>
    </submittedName>
</protein>
<keyword evidence="1" id="KW-0805">Transcription regulation</keyword>
<name>A0ABT5MJP7_9BURK</name>
<organism evidence="5 6">
    <name type="scientific">Curvibacter microcysteis</name>
    <dbReference type="NCBI Taxonomy" id="3026419"/>
    <lineage>
        <taxon>Bacteria</taxon>
        <taxon>Pseudomonadati</taxon>
        <taxon>Pseudomonadota</taxon>
        <taxon>Betaproteobacteria</taxon>
        <taxon>Burkholderiales</taxon>
        <taxon>Comamonadaceae</taxon>
        <taxon>Curvibacter</taxon>
    </lineage>
</organism>
<evidence type="ECO:0000256" key="3">
    <source>
        <dbReference type="ARBA" id="ARBA00023163"/>
    </source>
</evidence>
<keyword evidence="3" id="KW-0804">Transcription</keyword>
<dbReference type="SMART" id="SM00347">
    <property type="entry name" value="HTH_MARR"/>
    <property type="match status" value="1"/>
</dbReference>
<feature type="domain" description="HTH marR-type" evidence="4">
    <location>
        <begin position="25"/>
        <end position="158"/>
    </location>
</feature>
<reference evidence="5 6" key="1">
    <citation type="submission" date="2023-02" db="EMBL/GenBank/DDBJ databases">
        <title>Bacterial whole genome sequence for Curvibacter sp. HBC28.</title>
        <authorList>
            <person name="Le V."/>
            <person name="Ko S.-R."/>
            <person name="Ahn C.-Y."/>
            <person name="Oh H.-M."/>
        </authorList>
    </citation>
    <scope>NUCLEOTIDE SEQUENCE [LARGE SCALE GENOMIC DNA]</scope>
    <source>
        <strain evidence="5 6">HBC28</strain>
    </source>
</reference>
<dbReference type="InterPro" id="IPR000835">
    <property type="entry name" value="HTH_MarR-typ"/>
</dbReference>
<dbReference type="EMBL" id="JAQSIO010000010">
    <property type="protein sequence ID" value="MDD0816789.1"/>
    <property type="molecule type" value="Genomic_DNA"/>
</dbReference>
<dbReference type="PRINTS" id="PR00598">
    <property type="entry name" value="HTHMARR"/>
</dbReference>